<dbReference type="InterPro" id="IPR054255">
    <property type="entry name" value="DUF6986"/>
</dbReference>
<sequence>MTVTRLPENVRARIDAMLDAVDAELRTRYPGPDGRTQPIHTAYVAADRVTVDTPREWGRTATELLDAQHELLAGLDSTESLPTVWKRLGQHPIQDMRIDFEDGYGFRADAQEDAAATAAGAVLAAWAKDPSGPTTYGIRLKGLAGNERRRALRTLELVLDAAGGVLDGFVITVPKIRAVEQVSAFAALCEGLERGSGLADGALRFELQIESPQAVLAADGTVPIARMIGAAGGRCSGLHFGTYDYTAACGVAAPDQALDHPAADFAKAVMQVAAAQTGVWVCDGSTQIVPDADPQAALRNHHRLVTRALQRGYYQGWDMHPGHLITRWLATYDFFRRAIDVAVPRLQAYLARRSGGVLDEPATAEALAATVLRGLNCGARTADELVAMAPRLTPEVLRALVAREPVPAEADNE</sequence>
<dbReference type="KEGG" id="nah:F5544_41690"/>
<dbReference type="PANTHER" id="PTHR32308">
    <property type="entry name" value="LYASE BETA SUBUNIT, PUTATIVE (AFU_ORTHOLOGUE AFUA_4G13030)-RELATED"/>
    <property type="match status" value="1"/>
</dbReference>
<dbReference type="Gene3D" id="3.20.20.60">
    <property type="entry name" value="Phosphoenolpyruvate-binding domains"/>
    <property type="match status" value="1"/>
</dbReference>
<evidence type="ECO:0000313" key="4">
    <source>
        <dbReference type="EMBL" id="QIS16148.1"/>
    </source>
</evidence>
<keyword evidence="2" id="KW-0479">Metal-binding</keyword>
<dbReference type="GO" id="GO:0003824">
    <property type="term" value="F:catalytic activity"/>
    <property type="evidence" value="ECO:0007669"/>
    <property type="project" value="InterPro"/>
</dbReference>
<accession>A0A6G9YSG7</accession>
<dbReference type="AlphaFoldDB" id="A0A6G9YSG7"/>
<name>A0A6G9YSG7_9NOCA</name>
<keyword evidence="5" id="KW-1185">Reference proteome</keyword>
<evidence type="ECO:0000256" key="2">
    <source>
        <dbReference type="ARBA" id="ARBA00022723"/>
    </source>
</evidence>
<dbReference type="RefSeq" id="WP_428847103.1">
    <property type="nucleotide sequence ID" value="NZ_CP046172.1"/>
</dbReference>
<keyword evidence="3" id="KW-0460">Magnesium</keyword>
<evidence type="ECO:0000313" key="5">
    <source>
        <dbReference type="Proteomes" id="UP000503540"/>
    </source>
</evidence>
<dbReference type="PANTHER" id="PTHR32308:SF10">
    <property type="entry name" value="CITRATE LYASE SUBUNIT BETA"/>
    <property type="match status" value="1"/>
</dbReference>
<dbReference type="GO" id="GO:0000287">
    <property type="term" value="F:magnesium ion binding"/>
    <property type="evidence" value="ECO:0007669"/>
    <property type="project" value="TreeGrafter"/>
</dbReference>
<evidence type="ECO:0000256" key="1">
    <source>
        <dbReference type="ARBA" id="ARBA00001946"/>
    </source>
</evidence>
<gene>
    <name evidence="4" type="ORF">F5544_41690</name>
</gene>
<dbReference type="GO" id="GO:0006107">
    <property type="term" value="P:oxaloacetate metabolic process"/>
    <property type="evidence" value="ECO:0007669"/>
    <property type="project" value="TreeGrafter"/>
</dbReference>
<organism evidence="4 5">
    <name type="scientific">Nocardia arthritidis</name>
    <dbReference type="NCBI Taxonomy" id="228602"/>
    <lineage>
        <taxon>Bacteria</taxon>
        <taxon>Bacillati</taxon>
        <taxon>Actinomycetota</taxon>
        <taxon>Actinomycetes</taxon>
        <taxon>Mycobacteriales</taxon>
        <taxon>Nocardiaceae</taxon>
        <taxon>Nocardia</taxon>
    </lineage>
</organism>
<protein>
    <submittedName>
        <fullName evidence="4">Aldolase</fullName>
    </submittedName>
</protein>
<comment type="cofactor">
    <cofactor evidence="1">
        <name>Mg(2+)</name>
        <dbReference type="ChEBI" id="CHEBI:18420"/>
    </cofactor>
</comment>
<dbReference type="Proteomes" id="UP000503540">
    <property type="component" value="Chromosome"/>
</dbReference>
<proteinExistence type="predicted"/>
<dbReference type="InterPro" id="IPR040442">
    <property type="entry name" value="Pyrv_kinase-like_dom_sf"/>
</dbReference>
<reference evidence="4 5" key="1">
    <citation type="journal article" date="2019" name="ACS Chem. Biol.">
        <title>Identification and Mobilization of a Cryptic Antibiotic Biosynthesis Gene Locus from a Human-Pathogenic Nocardia Isolate.</title>
        <authorList>
            <person name="Herisse M."/>
            <person name="Ishida K."/>
            <person name="Porter J.L."/>
            <person name="Howden B."/>
            <person name="Hertweck C."/>
            <person name="Stinear T.P."/>
            <person name="Pidot S.J."/>
        </authorList>
    </citation>
    <scope>NUCLEOTIDE SEQUENCE [LARGE SCALE GENOMIC DNA]</scope>
    <source>
        <strain evidence="4 5">AUSMDU00012717</strain>
    </source>
</reference>
<dbReference type="SUPFAM" id="SSF51621">
    <property type="entry name" value="Phosphoenolpyruvate/pyruvate domain"/>
    <property type="match status" value="1"/>
</dbReference>
<dbReference type="InterPro" id="IPR015813">
    <property type="entry name" value="Pyrv/PenolPyrv_kinase-like_dom"/>
</dbReference>
<evidence type="ECO:0000256" key="3">
    <source>
        <dbReference type="ARBA" id="ARBA00022842"/>
    </source>
</evidence>
<dbReference type="Pfam" id="PF22484">
    <property type="entry name" value="DUF6986"/>
    <property type="match status" value="1"/>
</dbReference>
<dbReference type="EMBL" id="CP046172">
    <property type="protein sequence ID" value="QIS16148.1"/>
    <property type="molecule type" value="Genomic_DNA"/>
</dbReference>